<dbReference type="eggNOG" id="ENOG5031QMJ">
    <property type="taxonomic scope" value="Bacteria"/>
</dbReference>
<evidence type="ECO:0000313" key="2">
    <source>
        <dbReference type="EMBL" id="EJZ88305.1"/>
    </source>
</evidence>
<dbReference type="PATRIC" id="fig|883077.3.peg.159"/>
<evidence type="ECO:0000256" key="1">
    <source>
        <dbReference type="SAM" id="MobiDB-lite"/>
    </source>
</evidence>
<comment type="caution">
    <text evidence="2">The sequence shown here is derived from an EMBL/GenBank/DDBJ whole genome shotgun (WGS) entry which is preliminary data.</text>
</comment>
<organism evidence="2 3">
    <name type="scientific">Schaalia turicensis ACS-279-V-Col4</name>
    <dbReference type="NCBI Taxonomy" id="883077"/>
    <lineage>
        <taxon>Bacteria</taxon>
        <taxon>Bacillati</taxon>
        <taxon>Actinomycetota</taxon>
        <taxon>Actinomycetes</taxon>
        <taxon>Actinomycetales</taxon>
        <taxon>Actinomycetaceae</taxon>
        <taxon>Schaalia</taxon>
    </lineage>
</organism>
<keyword evidence="3" id="KW-1185">Reference proteome</keyword>
<evidence type="ECO:0000313" key="3">
    <source>
        <dbReference type="Proteomes" id="UP000003994"/>
    </source>
</evidence>
<name>K0ZKE0_9ACTO</name>
<dbReference type="EMBL" id="AGWQ01000002">
    <property type="protein sequence ID" value="EJZ88305.1"/>
    <property type="molecule type" value="Genomic_DNA"/>
</dbReference>
<dbReference type="Proteomes" id="UP000003994">
    <property type="component" value="Unassembled WGS sequence"/>
</dbReference>
<sequence length="92" mass="10167">MSGRHIRVGIDEAPDPAADVNLARVNIRERILRWLFGPINELMLIVPGRWVHDVTLTRRSTKPEVDETALNASIERHPAGSKLTYDNGGAAA</sequence>
<dbReference type="HOGENOM" id="CLU_2406735_0_0_11"/>
<dbReference type="AlphaFoldDB" id="K0ZKE0"/>
<feature type="region of interest" description="Disordered" evidence="1">
    <location>
        <begin position="67"/>
        <end position="92"/>
    </location>
</feature>
<gene>
    <name evidence="2" type="ORF">HMPREF9241_00166</name>
</gene>
<proteinExistence type="predicted"/>
<accession>K0ZKE0</accession>
<dbReference type="STRING" id="883077.HMPREF9241_00166"/>
<protein>
    <submittedName>
        <fullName evidence="2">Uncharacterized protein</fullName>
    </submittedName>
</protein>
<dbReference type="RefSeq" id="WP_006680372.1">
    <property type="nucleotide sequence ID" value="NZ_JH815208.1"/>
</dbReference>
<reference evidence="2 3" key="1">
    <citation type="submission" date="2012-07" db="EMBL/GenBank/DDBJ databases">
        <title>The Genome Sequence of Actinomyces turicensis ACS-279-V-COL4.</title>
        <authorList>
            <consortium name="The Broad Institute Genome Sequencing Platform"/>
            <person name="Earl A."/>
            <person name="Ward D."/>
            <person name="Feldgarden M."/>
            <person name="Gevers D."/>
            <person name="Saerens B."/>
            <person name="Vaneechoutte M."/>
            <person name="Walker B."/>
            <person name="Young S.K."/>
            <person name="Zeng Q."/>
            <person name="Gargeya S."/>
            <person name="Fitzgerald M."/>
            <person name="Haas B."/>
            <person name="Abouelleil A."/>
            <person name="Alvarado L."/>
            <person name="Arachchi H.M."/>
            <person name="Berlin A."/>
            <person name="Chapman S.B."/>
            <person name="Goldberg J."/>
            <person name="Griggs A."/>
            <person name="Gujja S."/>
            <person name="Hansen M."/>
            <person name="Howarth C."/>
            <person name="Imamovic A."/>
            <person name="Larimer J."/>
            <person name="McCowen C."/>
            <person name="Montmayeur A."/>
            <person name="Murphy C."/>
            <person name="Neiman D."/>
            <person name="Pearson M."/>
            <person name="Priest M."/>
            <person name="Roberts A."/>
            <person name="Saif S."/>
            <person name="Shea T."/>
            <person name="Sisk P."/>
            <person name="Sykes S."/>
            <person name="Wortman J."/>
            <person name="Nusbaum C."/>
            <person name="Birren B."/>
        </authorList>
    </citation>
    <scope>NUCLEOTIDE SEQUENCE [LARGE SCALE GENOMIC DNA]</scope>
    <source>
        <strain evidence="2 3">ACS-279-V-Col4</strain>
    </source>
</reference>